<dbReference type="EMBL" id="BFBR01000001">
    <property type="protein sequence ID" value="GBF56884.1"/>
    <property type="molecule type" value="Genomic_DNA"/>
</dbReference>
<protein>
    <recommendedName>
        <fullName evidence="2">precorrin-2 dehydrogenase</fullName>
        <ecNumber evidence="2">1.3.1.76</ecNumber>
    </recommendedName>
</protein>
<keyword evidence="7" id="KW-0456">Lyase</keyword>
<gene>
    <name evidence="7" type="primary">cysG_1</name>
    <name evidence="7" type="ORF">PbB2_00541</name>
</gene>
<evidence type="ECO:0000256" key="4">
    <source>
        <dbReference type="ARBA" id="ARBA00023027"/>
    </source>
</evidence>
<dbReference type="InterPro" id="IPR028161">
    <property type="entry name" value="Met8-like"/>
</dbReference>
<evidence type="ECO:0000313" key="7">
    <source>
        <dbReference type="EMBL" id="GBF56884.1"/>
    </source>
</evidence>
<dbReference type="PANTHER" id="PTHR35330:SF1">
    <property type="entry name" value="SIROHEME BIOSYNTHESIS PROTEIN MET8"/>
    <property type="match status" value="1"/>
</dbReference>
<dbReference type="UniPathway" id="UPA00262">
    <property type="reaction ID" value="UER00222"/>
</dbReference>
<keyword evidence="4" id="KW-0520">NAD</keyword>
<evidence type="ECO:0000256" key="2">
    <source>
        <dbReference type="ARBA" id="ARBA00012400"/>
    </source>
</evidence>
<dbReference type="Gene3D" id="1.10.8.610">
    <property type="entry name" value="SirC, precorrin-2 dehydrogenase, C-terminal helical domain-like"/>
    <property type="match status" value="1"/>
</dbReference>
<sequence>MIPIHLDPAQTRIGLVGRAELTVRRLAWLRALGGNPLVYSDQPDAILREAAGTALIARLPTTSDLSEMQVIWVADLTPEESEALGAQARAAKVLLNTEDVLPLCDFHTPSILRRGRLVLSAGTGGASPAAASFVRERLAASFPKEWAEMLESLAAERQALKSAGATMAEMKQAALARLEATFGPATPYRGETGNTSNASTIPPFGD</sequence>
<reference evidence="7 8" key="1">
    <citation type="journal article" date="2018" name="Genome Announc.">
        <title>Draft Genome Sequence of "Candidatus Phycosocius bacilliformis," an Alphaproteobacterial Ectosymbiont of the Hydrocarbon-Producing Green Alga Botryococcus braunii.</title>
        <authorList>
            <person name="Tanabe Y."/>
            <person name="Yamaguchi H."/>
            <person name="Watanabe M.M."/>
        </authorList>
    </citation>
    <scope>NUCLEOTIDE SEQUENCE [LARGE SCALE GENOMIC DNA]</scope>
    <source>
        <strain evidence="7 8">BOTRYCO-2</strain>
    </source>
</reference>
<dbReference type="AlphaFoldDB" id="A0A2P2E753"/>
<dbReference type="Proteomes" id="UP000245086">
    <property type="component" value="Unassembled WGS sequence"/>
</dbReference>
<dbReference type="PANTHER" id="PTHR35330">
    <property type="entry name" value="SIROHEME BIOSYNTHESIS PROTEIN MET8"/>
    <property type="match status" value="1"/>
</dbReference>
<evidence type="ECO:0000256" key="1">
    <source>
        <dbReference type="ARBA" id="ARBA00005010"/>
    </source>
</evidence>
<keyword evidence="3" id="KW-0560">Oxidoreductase</keyword>
<dbReference type="EC" id="1.3.1.76" evidence="2"/>
<evidence type="ECO:0000256" key="5">
    <source>
        <dbReference type="ARBA" id="ARBA00023244"/>
    </source>
</evidence>
<name>A0A2P2E753_9PROT</name>
<accession>A0A2P2E753</accession>
<evidence type="ECO:0000256" key="6">
    <source>
        <dbReference type="SAM" id="MobiDB-lite"/>
    </source>
</evidence>
<keyword evidence="5" id="KW-0627">Porphyrin biosynthesis</keyword>
<dbReference type="GO" id="GO:0019354">
    <property type="term" value="P:siroheme biosynthetic process"/>
    <property type="evidence" value="ECO:0007669"/>
    <property type="project" value="UniProtKB-UniPathway"/>
</dbReference>
<dbReference type="InterPro" id="IPR042518">
    <property type="entry name" value="SirC_C"/>
</dbReference>
<dbReference type="Pfam" id="PF13241">
    <property type="entry name" value="NAD_binding_7"/>
    <property type="match status" value="1"/>
</dbReference>
<dbReference type="SUPFAM" id="SSF75615">
    <property type="entry name" value="Siroheme synthase middle domains-like"/>
    <property type="match status" value="1"/>
</dbReference>
<organism evidence="7 8">
    <name type="scientific">Candidatus Phycosocius bacilliformis</name>
    <dbReference type="NCBI Taxonomy" id="1445552"/>
    <lineage>
        <taxon>Bacteria</taxon>
        <taxon>Pseudomonadati</taxon>
        <taxon>Pseudomonadota</taxon>
        <taxon>Alphaproteobacteria</taxon>
        <taxon>Caulobacterales</taxon>
        <taxon>Caulobacterales incertae sedis</taxon>
        <taxon>Candidatus Phycosocius</taxon>
    </lineage>
</organism>
<dbReference type="GO" id="GO:0043115">
    <property type="term" value="F:precorrin-2 dehydrogenase activity"/>
    <property type="evidence" value="ECO:0007669"/>
    <property type="project" value="UniProtKB-EC"/>
</dbReference>
<proteinExistence type="predicted"/>
<evidence type="ECO:0000256" key="3">
    <source>
        <dbReference type="ARBA" id="ARBA00023002"/>
    </source>
</evidence>
<evidence type="ECO:0000313" key="8">
    <source>
        <dbReference type="Proteomes" id="UP000245086"/>
    </source>
</evidence>
<dbReference type="GO" id="GO:0004325">
    <property type="term" value="F:ferrochelatase activity"/>
    <property type="evidence" value="ECO:0007669"/>
    <property type="project" value="InterPro"/>
</dbReference>
<feature type="region of interest" description="Disordered" evidence="6">
    <location>
        <begin position="185"/>
        <end position="206"/>
    </location>
</feature>
<keyword evidence="8" id="KW-1185">Reference proteome</keyword>
<dbReference type="RefSeq" id="WP_108983725.1">
    <property type="nucleotide sequence ID" value="NZ_BFBR01000001.1"/>
</dbReference>
<comment type="caution">
    <text evidence="7">The sequence shown here is derived from an EMBL/GenBank/DDBJ whole genome shotgun (WGS) entry which is preliminary data.</text>
</comment>
<dbReference type="Gene3D" id="3.40.50.720">
    <property type="entry name" value="NAD(P)-binding Rossmann-like Domain"/>
    <property type="match status" value="1"/>
</dbReference>
<dbReference type="OrthoDB" id="9815856at2"/>
<comment type="pathway">
    <text evidence="1">Porphyrin-containing compound metabolism; siroheme biosynthesis; sirohydrochlorin from precorrin-2: step 1/1.</text>
</comment>